<dbReference type="Pfam" id="PF13450">
    <property type="entry name" value="NAD_binding_8"/>
    <property type="match status" value="1"/>
</dbReference>
<feature type="compositionally biased region" description="Basic and acidic residues" evidence="6">
    <location>
        <begin position="753"/>
        <end position="765"/>
    </location>
</feature>
<comment type="caution">
    <text evidence="8">The sequence shown here is derived from an EMBL/GenBank/DDBJ whole genome shotgun (WGS) entry which is preliminary data.</text>
</comment>
<evidence type="ECO:0000256" key="2">
    <source>
        <dbReference type="ARBA" id="ARBA00009321"/>
    </source>
</evidence>
<evidence type="ECO:0000313" key="8">
    <source>
        <dbReference type="EMBL" id="RXN88226.1"/>
    </source>
</evidence>
<evidence type="ECO:0000313" key="9">
    <source>
        <dbReference type="Proteomes" id="UP000290849"/>
    </source>
</evidence>
<dbReference type="InterPro" id="IPR004379">
    <property type="entry name" value="UDP-GALP_mutase"/>
</dbReference>
<accession>A0A4Q1HKQ6</accession>
<dbReference type="Pfam" id="PF03275">
    <property type="entry name" value="GLF"/>
    <property type="match status" value="1"/>
</dbReference>
<keyword evidence="9" id="KW-1185">Reference proteome</keyword>
<keyword evidence="3" id="KW-0285">Flavoprotein</keyword>
<protein>
    <submittedName>
        <fullName evidence="8">UDP-galactopyranose mutase</fullName>
    </submittedName>
</protein>
<evidence type="ECO:0000256" key="3">
    <source>
        <dbReference type="ARBA" id="ARBA00022630"/>
    </source>
</evidence>
<evidence type="ECO:0000256" key="6">
    <source>
        <dbReference type="SAM" id="MobiDB-lite"/>
    </source>
</evidence>
<dbReference type="SUPFAM" id="SSF53756">
    <property type="entry name" value="UDP-Glycosyltransferase/glycogen phosphorylase"/>
    <property type="match status" value="1"/>
</dbReference>
<dbReference type="NCBIfam" id="TIGR00031">
    <property type="entry name" value="UDP-GALP_mutase"/>
    <property type="match status" value="1"/>
</dbReference>
<sequence>MVRWATERKVVFIEEPIIDGAEIPWLEDRHAHDRVLVLRAHVGADNAADAQRRLLENFCQEYGIREPILWYYTPMSRAFSRDIPASLIVYDCMDELSAFCGAPAQLVDMESELFDAADVVFAGGYSLYREKRKRHPNVHLFPSSVDIAHFRQARGMGEHVARPLPDQEAKIAEPRLGFFGVLDERFDGSLVQSVARMRRDWQFVLVGPVVKIDPASLPVAPNIHYLGPCAYDALPAHLAAWQVALMPFGINASTRFISPTKTPEYLAGGRPVVSTPIADVVRTYGGSGVVHIAADAHAFVSAIEDALVQMKEPGSVWKQADHALAGMSWDATWRGMREVMAGALSTRRPAAVLPGRGASTGRVVGKPWGQKRYDYLIVGAGFAGSVLAERLAADGKQHVLLIDKRHHIGGNAYDCHNADGLLIHRYGPHILHTNSDNVVSYLSRFTDWRPYEHRVLASVDGMLVPMPINLTTLARLYGRPFSPDEAEQFFAMHAEPVDPVLTSEDIVVSKIGRQLYEKFFRGYTRKQWGLDPSQLDSAVAARVPARTSLDDRYFTDAFQKMPAEGYTRMFERMLDHPNITLALGVDFRDARRGASFESLIYTGPIDEYFGYRHGRLPYRSLRFEHRTLRQPWLQTVGVVNYPAEAVPYTRVTEYKHLTGQRHPHTAITYEYPSDIGDPYYPIPRPENAALYRRYQALADEETGVRFVGRLATYRYYNMDQVVAQALATYASIARGDTPAAPATRNAAVAPSEDSPRRAVHADALR</sequence>
<keyword evidence="4" id="KW-0274">FAD</keyword>
<dbReference type="Gene3D" id="3.40.50.2000">
    <property type="entry name" value="Glycogen Phosphorylase B"/>
    <property type="match status" value="1"/>
</dbReference>
<reference evidence="8 9" key="1">
    <citation type="journal article" date="2017" name="Int. J. Syst. Evol. Microbiol.">
        <title>Achromobacter aloeverae sp. nov., isolated from the root of Aloe vera (L.) Burm.f.</title>
        <authorList>
            <person name="Kuncharoen N."/>
            <person name="Muramatsu Y."/>
            <person name="Shibata C."/>
            <person name="Kamakura Y."/>
            <person name="Nakagawa Y."/>
            <person name="Tanasupawat S."/>
        </authorList>
    </citation>
    <scope>NUCLEOTIDE SEQUENCE [LARGE SCALE GENOMIC DNA]</scope>
    <source>
        <strain evidence="8 9">AVA-1</strain>
    </source>
</reference>
<comment type="similarity">
    <text evidence="2">Belongs to the UDP-galactopyranose/dTDP-fucopyranose mutase family.</text>
</comment>
<name>A0A4Q1HKQ6_9BURK</name>
<dbReference type="SUPFAM" id="SSF51971">
    <property type="entry name" value="Nucleotide-binding domain"/>
    <property type="match status" value="1"/>
</dbReference>
<dbReference type="GO" id="GO:0005829">
    <property type="term" value="C:cytosol"/>
    <property type="evidence" value="ECO:0007669"/>
    <property type="project" value="TreeGrafter"/>
</dbReference>
<dbReference type="Gene3D" id="3.40.50.720">
    <property type="entry name" value="NAD(P)-binding Rossmann-like Domain"/>
    <property type="match status" value="3"/>
</dbReference>
<dbReference type="AlphaFoldDB" id="A0A4Q1HKQ6"/>
<dbReference type="Pfam" id="PF13692">
    <property type="entry name" value="Glyco_trans_1_4"/>
    <property type="match status" value="1"/>
</dbReference>
<proteinExistence type="inferred from homology"/>
<evidence type="ECO:0000256" key="5">
    <source>
        <dbReference type="ARBA" id="ARBA00023235"/>
    </source>
</evidence>
<dbReference type="GO" id="GO:0008767">
    <property type="term" value="F:UDP-galactopyranose mutase activity"/>
    <property type="evidence" value="ECO:0007669"/>
    <property type="project" value="InterPro"/>
</dbReference>
<dbReference type="GO" id="GO:0050660">
    <property type="term" value="F:flavin adenine dinucleotide binding"/>
    <property type="evidence" value="ECO:0007669"/>
    <property type="project" value="TreeGrafter"/>
</dbReference>
<dbReference type="PANTHER" id="PTHR21197:SF0">
    <property type="entry name" value="UDP-GALACTOPYRANOSE MUTASE"/>
    <property type="match status" value="1"/>
</dbReference>
<dbReference type="Proteomes" id="UP000290849">
    <property type="component" value="Unassembled WGS sequence"/>
</dbReference>
<dbReference type="EMBL" id="PYAL01000004">
    <property type="protein sequence ID" value="RXN88226.1"/>
    <property type="molecule type" value="Genomic_DNA"/>
</dbReference>
<feature type="region of interest" description="Disordered" evidence="6">
    <location>
        <begin position="743"/>
        <end position="765"/>
    </location>
</feature>
<evidence type="ECO:0000256" key="1">
    <source>
        <dbReference type="ARBA" id="ARBA00001974"/>
    </source>
</evidence>
<dbReference type="InterPro" id="IPR015899">
    <property type="entry name" value="UDP-GalPyranose_mutase_C"/>
</dbReference>
<keyword evidence="5" id="KW-0413">Isomerase</keyword>
<evidence type="ECO:0000259" key="7">
    <source>
        <dbReference type="Pfam" id="PF03275"/>
    </source>
</evidence>
<organism evidence="8 9">
    <name type="scientific">Achromobacter aloeverae</name>
    <dbReference type="NCBI Taxonomy" id="1750518"/>
    <lineage>
        <taxon>Bacteria</taxon>
        <taxon>Pseudomonadati</taxon>
        <taxon>Pseudomonadota</taxon>
        <taxon>Betaproteobacteria</taxon>
        <taxon>Burkholderiales</taxon>
        <taxon>Alcaligenaceae</taxon>
        <taxon>Achromobacter</taxon>
    </lineage>
</organism>
<gene>
    <name evidence="8" type="primary">glf</name>
    <name evidence="8" type="ORF">C7R54_16090</name>
</gene>
<comment type="cofactor">
    <cofactor evidence="1">
        <name>FAD</name>
        <dbReference type="ChEBI" id="CHEBI:57692"/>
    </cofactor>
</comment>
<dbReference type="OrthoDB" id="5792777at2"/>
<dbReference type="SUPFAM" id="SSF54373">
    <property type="entry name" value="FAD-linked reductases, C-terminal domain"/>
    <property type="match status" value="1"/>
</dbReference>
<dbReference type="PANTHER" id="PTHR21197">
    <property type="entry name" value="UDP-GALACTOPYRANOSE MUTASE"/>
    <property type="match status" value="1"/>
</dbReference>
<evidence type="ECO:0000256" key="4">
    <source>
        <dbReference type="ARBA" id="ARBA00022827"/>
    </source>
</evidence>
<feature type="domain" description="UDP-galactopyranose mutase C-terminal" evidence="7">
    <location>
        <begin position="518"/>
        <end position="715"/>
    </location>
</feature>